<keyword evidence="2" id="KW-1185">Reference proteome</keyword>
<dbReference type="Pfam" id="PF01663">
    <property type="entry name" value="Phosphodiest"/>
    <property type="match status" value="1"/>
</dbReference>
<name>A0ABU8LTD4_9MICO</name>
<dbReference type="Proteomes" id="UP001368654">
    <property type="component" value="Unassembled WGS sequence"/>
</dbReference>
<gene>
    <name evidence="1" type="ORF">WDU96_07890</name>
</gene>
<dbReference type="PANTHER" id="PTHR10151">
    <property type="entry name" value="ECTONUCLEOTIDE PYROPHOSPHATASE/PHOSPHODIESTERASE"/>
    <property type="match status" value="1"/>
</dbReference>
<proteinExistence type="predicted"/>
<protein>
    <submittedName>
        <fullName evidence="1">Nucleotide pyrophosphatase/phosphodiesterase family protein</fullName>
    </submittedName>
</protein>
<organism evidence="1 2">
    <name type="scientific">Microbacterium marmarense</name>
    <dbReference type="NCBI Taxonomy" id="3122051"/>
    <lineage>
        <taxon>Bacteria</taxon>
        <taxon>Bacillati</taxon>
        <taxon>Actinomycetota</taxon>
        <taxon>Actinomycetes</taxon>
        <taxon>Micrococcales</taxon>
        <taxon>Microbacteriaceae</taxon>
        <taxon>Microbacterium</taxon>
    </lineage>
</organism>
<evidence type="ECO:0000313" key="1">
    <source>
        <dbReference type="EMBL" id="MEJ1155518.1"/>
    </source>
</evidence>
<dbReference type="EMBL" id="JBBDGL010000002">
    <property type="protein sequence ID" value="MEJ1155518.1"/>
    <property type="molecule type" value="Genomic_DNA"/>
</dbReference>
<evidence type="ECO:0000313" key="2">
    <source>
        <dbReference type="Proteomes" id="UP001368654"/>
    </source>
</evidence>
<accession>A0ABU8LTD4</accession>
<dbReference type="RefSeq" id="WP_337337951.1">
    <property type="nucleotide sequence ID" value="NZ_JBBDGL010000002.1"/>
</dbReference>
<dbReference type="SUPFAM" id="SSF53649">
    <property type="entry name" value="Alkaline phosphatase-like"/>
    <property type="match status" value="1"/>
</dbReference>
<dbReference type="InterPro" id="IPR017850">
    <property type="entry name" value="Alkaline_phosphatase_core_sf"/>
</dbReference>
<comment type="caution">
    <text evidence="1">The sequence shown here is derived from an EMBL/GenBank/DDBJ whole genome shotgun (WGS) entry which is preliminary data.</text>
</comment>
<sequence length="371" mass="39572">MPLSLPVDPPHARSLTGVVPEMARALSADSAWFAPATSAIVFVIDGLGSHNLAARSGHARFLASMATKKDVARTVFPSTTASALASLLTGTLPGEHGIVGYKARVPGEHRVANQLRGWETDGLPESWQRAIPLATSLGRAFFVVSKSEYESTGYTRATQSGAQFVGVDDLTERVAEAARIAHQHPGSLVYLYAPELDGAGHKHGWQSDEWVGTLETLDAAAASLAAQLRPGIGAVVTADHGMIDVPRHRHILLGAGDDLVDGVSLVGGEPRMLHVYAEVGQQESVLARWRASEGERSWVLSRAEIIESGLLGPVSDEVIERIGDVLIAPRAGIAYYDDRTGDKGPQRMIGQHGSLTAEERIVPLIRLGAFR</sequence>
<reference evidence="1 2" key="1">
    <citation type="submission" date="2024-02" db="EMBL/GenBank/DDBJ databases">
        <authorList>
            <person name="Saticioglu I.B."/>
        </authorList>
    </citation>
    <scope>NUCLEOTIDE SEQUENCE [LARGE SCALE GENOMIC DNA]</scope>
    <source>
        <strain evidence="1 2">Mu-86</strain>
    </source>
</reference>
<dbReference type="InterPro" id="IPR002591">
    <property type="entry name" value="Phosphodiest/P_Trfase"/>
</dbReference>
<dbReference type="PANTHER" id="PTHR10151:SF120">
    <property type="entry name" value="BIS(5'-ADENOSYL)-TRIPHOSPHATASE"/>
    <property type="match status" value="1"/>
</dbReference>
<dbReference type="Gene3D" id="3.40.720.10">
    <property type="entry name" value="Alkaline Phosphatase, subunit A"/>
    <property type="match status" value="1"/>
</dbReference>